<evidence type="ECO:0000313" key="3">
    <source>
        <dbReference type="Proteomes" id="UP001497512"/>
    </source>
</evidence>
<proteinExistence type="predicted"/>
<gene>
    <name evidence="2" type="ORF">CSSPTR1EN2_LOCUS22622</name>
</gene>
<dbReference type="Proteomes" id="UP001497512">
    <property type="component" value="Chromosome 8"/>
</dbReference>
<feature type="region of interest" description="Disordered" evidence="1">
    <location>
        <begin position="259"/>
        <end position="283"/>
    </location>
</feature>
<evidence type="ECO:0000256" key="1">
    <source>
        <dbReference type="SAM" id="MobiDB-lite"/>
    </source>
</evidence>
<feature type="compositionally biased region" description="Low complexity" evidence="1">
    <location>
        <begin position="263"/>
        <end position="282"/>
    </location>
</feature>
<sequence>MECSRPTPVIAAFRFPSEPGTGSRKPNAGMGWPLGLRSCVVAQTTSPSLESTVTAARTWLQAPRVEEEEEALAQHNNMGFHFASFSDLSVSTDSDSDFHSEAASSSFFKDSRRITLGSLIGLHMESTSGRAGMHLETGYNNNRRIRQNRRSFSSFAMANNYTCGIRELLGCANCMQLILEENLSEGLTHPAEPIALTQSHAGCLEMERHVVVLEAGGNQAATSGGSRTSLEWSASQFVSCNNVLSDAQESPERYRIDEAHDATPFSSSTTISTSTRNSSATSRVQRSVSMKSFLSTICCHVHSHHL</sequence>
<organism evidence="2 3">
    <name type="scientific">Sphagnum troendelagicum</name>
    <dbReference type="NCBI Taxonomy" id="128251"/>
    <lineage>
        <taxon>Eukaryota</taxon>
        <taxon>Viridiplantae</taxon>
        <taxon>Streptophyta</taxon>
        <taxon>Embryophyta</taxon>
        <taxon>Bryophyta</taxon>
        <taxon>Sphagnophytina</taxon>
        <taxon>Sphagnopsida</taxon>
        <taxon>Sphagnales</taxon>
        <taxon>Sphagnaceae</taxon>
        <taxon>Sphagnum</taxon>
    </lineage>
</organism>
<evidence type="ECO:0000313" key="2">
    <source>
        <dbReference type="EMBL" id="CAK9235249.1"/>
    </source>
</evidence>
<protein>
    <submittedName>
        <fullName evidence="2">Uncharacterized protein</fullName>
    </submittedName>
</protein>
<dbReference type="EMBL" id="OZ019900">
    <property type="protein sequence ID" value="CAK9235249.1"/>
    <property type="molecule type" value="Genomic_DNA"/>
</dbReference>
<name>A0ABP0V5P4_9BRYO</name>
<reference evidence="2" key="1">
    <citation type="submission" date="2024-02" db="EMBL/GenBank/DDBJ databases">
        <authorList>
            <consortium name="ELIXIR-Norway"/>
            <consortium name="Elixir Norway"/>
        </authorList>
    </citation>
    <scope>NUCLEOTIDE SEQUENCE</scope>
</reference>
<accession>A0ABP0V5P4</accession>
<keyword evidence="3" id="KW-1185">Reference proteome</keyword>